<protein>
    <submittedName>
        <fullName evidence="1">Uncharacterized protein</fullName>
    </submittedName>
</protein>
<proteinExistence type="predicted"/>
<accession>A0A6S6U848</accession>
<feature type="non-terminal residue" evidence="1">
    <location>
        <position position="1"/>
    </location>
</feature>
<sequence>AYIPQEDMDKMANEQSIYGLETMLKDMKENRDRLNK</sequence>
<organism evidence="1">
    <name type="scientific">uncultured Sulfurovum sp</name>
    <dbReference type="NCBI Taxonomy" id="269237"/>
    <lineage>
        <taxon>Bacteria</taxon>
        <taxon>Pseudomonadati</taxon>
        <taxon>Campylobacterota</taxon>
        <taxon>Epsilonproteobacteria</taxon>
        <taxon>Campylobacterales</taxon>
        <taxon>Sulfurovaceae</taxon>
        <taxon>Sulfurovum</taxon>
        <taxon>environmental samples</taxon>
    </lineage>
</organism>
<dbReference type="EMBL" id="CACVAU010000070">
    <property type="protein sequence ID" value="CAA6823746.1"/>
    <property type="molecule type" value="Genomic_DNA"/>
</dbReference>
<name>A0A6S6U848_9BACT</name>
<evidence type="ECO:0000313" key="1">
    <source>
        <dbReference type="EMBL" id="CAA6823746.1"/>
    </source>
</evidence>
<reference evidence="1" key="1">
    <citation type="submission" date="2020-01" db="EMBL/GenBank/DDBJ databases">
        <authorList>
            <person name="Meier V. D."/>
            <person name="Meier V D."/>
        </authorList>
    </citation>
    <scope>NUCLEOTIDE SEQUENCE</scope>
    <source>
        <strain evidence="1">HLG_WM_MAG_05</strain>
    </source>
</reference>
<gene>
    <name evidence="1" type="ORF">HELGO_WM50123</name>
</gene>
<dbReference type="AlphaFoldDB" id="A0A6S6U848"/>